<dbReference type="AlphaFoldDB" id="A0A3L6ZYJ2"/>
<dbReference type="Proteomes" id="UP000269692">
    <property type="component" value="Unassembled WGS sequence"/>
</dbReference>
<accession>A0A3L6ZYJ2</accession>
<dbReference type="GO" id="GO:0016740">
    <property type="term" value="F:transferase activity"/>
    <property type="evidence" value="ECO:0007669"/>
    <property type="project" value="UniProtKB-KW"/>
</dbReference>
<dbReference type="OrthoDB" id="118340at2"/>
<dbReference type="RefSeq" id="WP_121625308.1">
    <property type="nucleotide sequence ID" value="NZ_JBAFVW010000020.1"/>
</dbReference>
<keyword evidence="1" id="KW-0808">Transferase</keyword>
<protein>
    <submittedName>
        <fullName evidence="1">Glycosyltransferase family 1 protein</fullName>
    </submittedName>
</protein>
<organism evidence="1 2">
    <name type="scientific">Xanthobacter tagetidis</name>
    <dbReference type="NCBI Taxonomy" id="60216"/>
    <lineage>
        <taxon>Bacteria</taxon>
        <taxon>Pseudomonadati</taxon>
        <taxon>Pseudomonadota</taxon>
        <taxon>Alphaproteobacteria</taxon>
        <taxon>Hyphomicrobiales</taxon>
        <taxon>Xanthobacteraceae</taxon>
        <taxon>Xanthobacter</taxon>
    </lineage>
</organism>
<proteinExistence type="predicted"/>
<gene>
    <name evidence="1" type="ORF">D9R14_20930</name>
</gene>
<name>A0A3L6ZYJ2_9HYPH</name>
<dbReference type="PANTHER" id="PTHR46656">
    <property type="entry name" value="PUTATIVE-RELATED"/>
    <property type="match status" value="1"/>
</dbReference>
<dbReference type="PANTHER" id="PTHR46656:SF3">
    <property type="entry name" value="PUTATIVE-RELATED"/>
    <property type="match status" value="1"/>
</dbReference>
<keyword evidence="2" id="KW-1185">Reference proteome</keyword>
<sequence>MRLASASSRSLNRGIWALRCNRGNCPNDIPKPCWLQAGGMPRPRGIDLFGYLLSEIGLGEAARLLAAALDTAAIPNHLINVPLEGRQAESALAERIADQGGHAVALTVSGAMDIPAFAARACRGQENIHYTYWELPSVPQAWRRMFDGFDSYWAPTGFVRDMLLSVQRRPVHLVPQPVFLPATPPAPARSAGPLRVLTLFDYDSYVVRKNPHGAIAAFKAAFPAGTEDVELVIKARGQGPSAARDAMARLAAGDRRLRLIDRTIPREELDALTESCDVFMSLHRSEGFSLGCAESLALGKAVVATDFGGTRDFVTQETGYPVAYREVAVDVADYPGGGGGSHWAEPDIEHAAAILRSIYDDPASVAPKARAGYALLKRNNSFEAVGARIRTLIGADT</sequence>
<evidence type="ECO:0000313" key="1">
    <source>
        <dbReference type="EMBL" id="RLP72800.1"/>
    </source>
</evidence>
<comment type="caution">
    <text evidence="1">The sequence shown here is derived from an EMBL/GenBank/DDBJ whole genome shotgun (WGS) entry which is preliminary data.</text>
</comment>
<dbReference type="Pfam" id="PF13692">
    <property type="entry name" value="Glyco_trans_1_4"/>
    <property type="match status" value="1"/>
</dbReference>
<dbReference type="EMBL" id="RCTF01000024">
    <property type="protein sequence ID" value="RLP72800.1"/>
    <property type="molecule type" value="Genomic_DNA"/>
</dbReference>
<evidence type="ECO:0000313" key="2">
    <source>
        <dbReference type="Proteomes" id="UP000269692"/>
    </source>
</evidence>
<reference evidence="1 2" key="1">
    <citation type="submission" date="2018-10" db="EMBL/GenBank/DDBJ databases">
        <title>Xanthobacter tagetidis genome sequencing and assembly.</title>
        <authorList>
            <person name="Maclea K.S."/>
            <person name="Goen A.E."/>
            <person name="Fatima S.A."/>
        </authorList>
    </citation>
    <scope>NUCLEOTIDE SEQUENCE [LARGE SCALE GENOMIC DNA]</scope>
    <source>
        <strain evidence="1 2">ATCC 700314</strain>
    </source>
</reference>
<dbReference type="Gene3D" id="3.40.50.2000">
    <property type="entry name" value="Glycogen Phosphorylase B"/>
    <property type="match status" value="1"/>
</dbReference>
<dbReference type="SUPFAM" id="SSF53756">
    <property type="entry name" value="UDP-Glycosyltransferase/glycogen phosphorylase"/>
    <property type="match status" value="1"/>
</dbReference>